<dbReference type="SUPFAM" id="SSF53223">
    <property type="entry name" value="Aminoacid dehydrogenase-like, N-terminal domain"/>
    <property type="match status" value="1"/>
</dbReference>
<dbReference type="PRINTS" id="PR00081">
    <property type="entry name" value="GDHRDH"/>
</dbReference>
<dbReference type="InterPro" id="IPR013708">
    <property type="entry name" value="Shikimate_DH-bd_N"/>
</dbReference>
<dbReference type="PROSITE" id="PS00061">
    <property type="entry name" value="ADH_SHORT"/>
    <property type="match status" value="1"/>
</dbReference>
<reference evidence="5" key="2">
    <citation type="submission" date="2020-02" db="EMBL/GenBank/DDBJ databases">
        <authorList>
            <person name="Gilchrist C.L.M."/>
            <person name="Chooi Y.-H."/>
        </authorList>
    </citation>
    <scope>NUCLEOTIDE SEQUENCE</scope>
    <source>
        <strain evidence="5">MST-FP2251</strain>
    </source>
</reference>
<feature type="domain" description="Shikimate dehydrogenase substrate binding N-terminal" evidence="4">
    <location>
        <begin position="14"/>
        <end position="92"/>
    </location>
</feature>
<organism evidence="5 6">
    <name type="scientific">Aspergillus nanangensis</name>
    <dbReference type="NCBI Taxonomy" id="2582783"/>
    <lineage>
        <taxon>Eukaryota</taxon>
        <taxon>Fungi</taxon>
        <taxon>Dikarya</taxon>
        <taxon>Ascomycota</taxon>
        <taxon>Pezizomycotina</taxon>
        <taxon>Eurotiomycetes</taxon>
        <taxon>Eurotiomycetidae</taxon>
        <taxon>Eurotiales</taxon>
        <taxon>Aspergillaceae</taxon>
        <taxon>Aspergillus</taxon>
        <taxon>Aspergillus subgen. Circumdati</taxon>
    </lineage>
</organism>
<dbReference type="GO" id="GO:0004764">
    <property type="term" value="F:shikimate 3-dehydrogenase (NADP+) activity"/>
    <property type="evidence" value="ECO:0007669"/>
    <property type="project" value="InterPro"/>
</dbReference>
<dbReference type="Gene3D" id="3.40.50.720">
    <property type="entry name" value="NAD(P)-binding Rossmann-like Domain"/>
    <property type="match status" value="2"/>
</dbReference>
<evidence type="ECO:0000256" key="1">
    <source>
        <dbReference type="ARBA" id="ARBA00006484"/>
    </source>
</evidence>
<dbReference type="Pfam" id="PF08501">
    <property type="entry name" value="Shikimate_dh_N"/>
    <property type="match status" value="1"/>
</dbReference>
<dbReference type="PANTHER" id="PTHR42760:SF115">
    <property type="entry name" value="3-OXOACYL-[ACYL-CARRIER-PROTEIN] REDUCTASE FABG"/>
    <property type="match status" value="1"/>
</dbReference>
<protein>
    <recommendedName>
        <fullName evidence="4">Shikimate dehydrogenase substrate binding N-terminal domain-containing protein</fullName>
    </recommendedName>
</protein>
<dbReference type="GO" id="GO:0044550">
    <property type="term" value="P:secondary metabolite biosynthetic process"/>
    <property type="evidence" value="ECO:0007669"/>
    <property type="project" value="UniProtKB-ARBA"/>
</dbReference>
<dbReference type="Gene3D" id="3.40.50.10860">
    <property type="entry name" value="Leucine Dehydrogenase, chain A, domain 1"/>
    <property type="match status" value="1"/>
</dbReference>
<evidence type="ECO:0000313" key="5">
    <source>
        <dbReference type="EMBL" id="KAF9893003.1"/>
    </source>
</evidence>
<evidence type="ECO:0000256" key="2">
    <source>
        <dbReference type="ARBA" id="ARBA00022857"/>
    </source>
</evidence>
<proteinExistence type="inferred from homology"/>
<comment type="caution">
    <text evidence="5">The sequence shown here is derived from an EMBL/GenBank/DDBJ whole genome shotgun (WGS) entry which is preliminary data.</text>
</comment>
<dbReference type="InterPro" id="IPR046346">
    <property type="entry name" value="Aminoacid_DH-like_N_sf"/>
</dbReference>
<accession>A0AAD4CV32</accession>
<evidence type="ECO:0000313" key="6">
    <source>
        <dbReference type="Proteomes" id="UP001194746"/>
    </source>
</evidence>
<dbReference type="SUPFAM" id="SSF51735">
    <property type="entry name" value="NAD(P)-binding Rossmann-fold domains"/>
    <property type="match status" value="2"/>
</dbReference>
<dbReference type="AlphaFoldDB" id="A0AAD4CV32"/>
<sequence length="510" mass="55684">MPAQPERNRLYIAGGPGGSSIGPPIHEHIAQSLDLQWTCSFLQLPTISDVMSYFRAPNFAGGIVTMPHKRTVIPFLHHCDDLVQILGACNFVYLTPSGELHGTNTDWVGIDEVIRTWAPAPAHTQAIIGMVYGAGGASRAAVYALSAKLHCETVYVVNRDDGEVAELLRDVHTHPDLYYPEIVHVRSVAEARTLPPPYYVVCTVPDCEAVTGEEREARDVLVEFLGRDGAERGLLVDMCYHPAMTRNLELGVKYGWEIVQGFTVVAAQFACATGGIGLEVSRALAQAGADIVSIEVPRDPASPDLRRAIEETGRSITVFECNIKDPQSIKETFAAIWKSEVVPDILFNCAGITRIMPIVDTKVEDIDNVMAINFRGTYLTIQEFGRELLQRQRPGKIINFASIAAFLAQTDISVYCSSKAAVQNLTRAVSNEWAGKGITCNAICPGFVHTKMCEDLYQDEEFSAKVVARTSMGRWSTPQDLKGLAVFLASAASDFITGESIFIDGGIMGR</sequence>
<dbReference type="Pfam" id="PF13561">
    <property type="entry name" value="adh_short_C2"/>
    <property type="match status" value="1"/>
</dbReference>
<reference evidence="5" key="1">
    <citation type="journal article" date="2019" name="Beilstein J. Org. Chem.">
        <title>Nanangenines: drimane sesquiterpenoids as the dominant metabolite cohort of a novel Australian fungus, Aspergillus nanangensis.</title>
        <authorList>
            <person name="Lacey H.J."/>
            <person name="Gilchrist C.L.M."/>
            <person name="Crombie A."/>
            <person name="Kalaitzis J.A."/>
            <person name="Vuong D."/>
            <person name="Rutledge P.J."/>
            <person name="Turner P."/>
            <person name="Pitt J.I."/>
            <person name="Lacey E."/>
            <person name="Chooi Y.H."/>
            <person name="Piggott A.M."/>
        </authorList>
    </citation>
    <scope>NUCLEOTIDE SEQUENCE</scope>
    <source>
        <strain evidence="5">MST-FP2251</strain>
    </source>
</reference>
<dbReference type="InterPro" id="IPR020904">
    <property type="entry name" value="Sc_DH/Rdtase_CS"/>
</dbReference>
<dbReference type="FunFam" id="3.40.50.720:FF:000084">
    <property type="entry name" value="Short-chain dehydrogenase reductase"/>
    <property type="match status" value="1"/>
</dbReference>
<dbReference type="PANTHER" id="PTHR42760">
    <property type="entry name" value="SHORT-CHAIN DEHYDROGENASES/REDUCTASES FAMILY MEMBER"/>
    <property type="match status" value="1"/>
</dbReference>
<gene>
    <name evidence="5" type="ORF">FE257_012414</name>
</gene>
<dbReference type="EMBL" id="VCAU01000009">
    <property type="protein sequence ID" value="KAF9893003.1"/>
    <property type="molecule type" value="Genomic_DNA"/>
</dbReference>
<name>A0AAD4CV32_ASPNN</name>
<dbReference type="PRINTS" id="PR00080">
    <property type="entry name" value="SDRFAMILY"/>
</dbReference>
<dbReference type="InterPro" id="IPR002347">
    <property type="entry name" value="SDR_fam"/>
</dbReference>
<evidence type="ECO:0000259" key="4">
    <source>
        <dbReference type="Pfam" id="PF08501"/>
    </source>
</evidence>
<keyword evidence="3" id="KW-0560">Oxidoreductase</keyword>
<dbReference type="InterPro" id="IPR036291">
    <property type="entry name" value="NAD(P)-bd_dom_sf"/>
</dbReference>
<dbReference type="Proteomes" id="UP001194746">
    <property type="component" value="Unassembled WGS sequence"/>
</dbReference>
<evidence type="ECO:0000256" key="3">
    <source>
        <dbReference type="ARBA" id="ARBA00023002"/>
    </source>
</evidence>
<keyword evidence="2" id="KW-0521">NADP</keyword>
<keyword evidence="6" id="KW-1185">Reference proteome</keyword>
<comment type="similarity">
    <text evidence="1">Belongs to the short-chain dehydrogenases/reductases (SDR) family.</text>
</comment>